<evidence type="ECO:0000256" key="2">
    <source>
        <dbReference type="ARBA" id="ARBA00022729"/>
    </source>
</evidence>
<accession>J9FUH0</accession>
<dbReference type="EMBL" id="AMCI01008456">
    <property type="protein sequence ID" value="EJW91014.1"/>
    <property type="molecule type" value="Genomic_DNA"/>
</dbReference>
<evidence type="ECO:0000256" key="3">
    <source>
        <dbReference type="ARBA" id="ARBA00023136"/>
    </source>
</evidence>
<protein>
    <submittedName>
        <fullName evidence="6">Lipoprotein</fullName>
    </submittedName>
</protein>
<keyword evidence="6" id="KW-0449">Lipoprotein</keyword>
<proteinExistence type="predicted"/>
<dbReference type="InterPro" id="IPR012944">
    <property type="entry name" value="SusD_RagB_dom"/>
</dbReference>
<name>J9FUH0_9ZZZZ</name>
<evidence type="ECO:0000256" key="1">
    <source>
        <dbReference type="ARBA" id="ARBA00004442"/>
    </source>
</evidence>
<feature type="domain" description="RagB/SusD" evidence="5">
    <location>
        <begin position="294"/>
        <end position="557"/>
    </location>
</feature>
<dbReference type="Gene3D" id="1.25.40.390">
    <property type="match status" value="1"/>
</dbReference>
<dbReference type="PROSITE" id="PS51257">
    <property type="entry name" value="PROKAR_LIPOPROTEIN"/>
    <property type="match status" value="1"/>
</dbReference>
<dbReference type="AlphaFoldDB" id="J9FUH0"/>
<dbReference type="GO" id="GO:0009279">
    <property type="term" value="C:cell outer membrane"/>
    <property type="evidence" value="ECO:0007669"/>
    <property type="project" value="UniProtKB-SubCell"/>
</dbReference>
<gene>
    <name evidence="6" type="ORF">EVA_20869</name>
</gene>
<comment type="caution">
    <text evidence="6">The sequence shown here is derived from an EMBL/GenBank/DDBJ whole genome shotgun (WGS) entry which is preliminary data.</text>
</comment>
<evidence type="ECO:0000256" key="4">
    <source>
        <dbReference type="ARBA" id="ARBA00023237"/>
    </source>
</evidence>
<comment type="subcellular location">
    <subcellularLocation>
        <location evidence="1">Cell outer membrane</location>
    </subcellularLocation>
</comment>
<evidence type="ECO:0000313" key="6">
    <source>
        <dbReference type="EMBL" id="EJW91014.1"/>
    </source>
</evidence>
<dbReference type="SUPFAM" id="SSF48452">
    <property type="entry name" value="TPR-like"/>
    <property type="match status" value="1"/>
</dbReference>
<keyword evidence="2" id="KW-0732">Signal</keyword>
<organism evidence="6">
    <name type="scientific">gut metagenome</name>
    <dbReference type="NCBI Taxonomy" id="749906"/>
    <lineage>
        <taxon>unclassified sequences</taxon>
        <taxon>metagenomes</taxon>
        <taxon>organismal metagenomes</taxon>
    </lineage>
</organism>
<reference evidence="6" key="1">
    <citation type="journal article" date="2012" name="PLoS ONE">
        <title>Gene sets for utilization of primary and secondary nutrition supplies in the distal gut of endangered iberian lynx.</title>
        <authorList>
            <person name="Alcaide M."/>
            <person name="Messina E."/>
            <person name="Richter M."/>
            <person name="Bargiela R."/>
            <person name="Peplies J."/>
            <person name="Huws S.A."/>
            <person name="Newbold C.J."/>
            <person name="Golyshin P.N."/>
            <person name="Simon M.A."/>
            <person name="Lopez G."/>
            <person name="Yakimov M.M."/>
            <person name="Ferrer M."/>
        </authorList>
    </citation>
    <scope>NUCLEOTIDE SEQUENCE</scope>
</reference>
<keyword evidence="3" id="KW-0472">Membrane</keyword>
<evidence type="ECO:0000259" key="5">
    <source>
        <dbReference type="Pfam" id="PF07980"/>
    </source>
</evidence>
<dbReference type="Pfam" id="PF07980">
    <property type="entry name" value="SusD_RagB"/>
    <property type="match status" value="1"/>
</dbReference>
<sequence>MKLKYICMMAAALSLTSCNDSFLERGPQDLNDQSYWVSVNDLKTYANAFYSLIPGGVSVLDDTDSDNQVPNGINTFLWGQYVVPTEGGVWGKGNWQNIRQINYFMTHYQQVQGSEADINLYVAEMRFFRALEYFNKIKALGDVPWLDKDLNVDSPELYGPKMKRNQVFAKIIEDLDFAIHWLPEDGSEEANRLNKDIARHVKARFCLNEGTHYKYHTELGYDGEANQWLKMAADESDALIQSGKYEIYKTGKPNEDYFNLYRIDDKSNLKEAVLYVDYKADIREHNMAAASREAGCGFSKDFVESFLCSDGLPISLSEKYQGDADIRKETANRDPRLKQQILTYDFPTNVSDDLKDSTFVSSEEEFITQHCFTGYRPIKGFNPIYSQALYMKSAFDGIAYRYAETLLINAEAKAELGTLTQADLDKTINELRDRVGMPHLTLAVGFNDPKWPNWGYSLSPVLQEIRRERRIELAGEGFRFDDLKRWKAGQLLNNVMTYVGKRKPDGTLAIVYPNYTNPDLSYEAGKSRTWEDKMYLYPIPTGELQRNPELLPQNPGW</sequence>
<dbReference type="InterPro" id="IPR011990">
    <property type="entry name" value="TPR-like_helical_dom_sf"/>
</dbReference>
<keyword evidence="4" id="KW-0998">Cell outer membrane</keyword>